<dbReference type="PROSITE" id="PS51257">
    <property type="entry name" value="PROKAR_LIPOPROTEIN"/>
    <property type="match status" value="1"/>
</dbReference>
<organism evidence="3 4">
    <name type="scientific">Actinacidiphila glaucinigra</name>
    <dbReference type="NCBI Taxonomy" id="235986"/>
    <lineage>
        <taxon>Bacteria</taxon>
        <taxon>Bacillati</taxon>
        <taxon>Actinomycetota</taxon>
        <taxon>Actinomycetes</taxon>
        <taxon>Kitasatosporales</taxon>
        <taxon>Streptomycetaceae</taxon>
        <taxon>Actinacidiphila</taxon>
    </lineage>
</organism>
<feature type="region of interest" description="Disordered" evidence="1">
    <location>
        <begin position="29"/>
        <end position="74"/>
    </location>
</feature>
<evidence type="ECO:0008006" key="5">
    <source>
        <dbReference type="Google" id="ProtNLM"/>
    </source>
</evidence>
<evidence type="ECO:0000256" key="1">
    <source>
        <dbReference type="SAM" id="MobiDB-lite"/>
    </source>
</evidence>
<feature type="compositionally biased region" description="Low complexity" evidence="1">
    <location>
        <begin position="46"/>
        <end position="64"/>
    </location>
</feature>
<evidence type="ECO:0000256" key="2">
    <source>
        <dbReference type="SAM" id="SignalP"/>
    </source>
</evidence>
<accession>A0A239IV14</accession>
<proteinExistence type="predicted"/>
<dbReference type="AlphaFoldDB" id="A0A239IV14"/>
<gene>
    <name evidence="3" type="ORF">SAMN05216252_111143</name>
</gene>
<evidence type="ECO:0000313" key="3">
    <source>
        <dbReference type="EMBL" id="SNS97431.1"/>
    </source>
</evidence>
<dbReference type="EMBL" id="FZOF01000011">
    <property type="protein sequence ID" value="SNS97431.1"/>
    <property type="molecule type" value="Genomic_DNA"/>
</dbReference>
<name>A0A239IV14_9ACTN</name>
<protein>
    <recommendedName>
        <fullName evidence="5">Lipoprotein</fullName>
    </recommendedName>
</protein>
<dbReference type="RefSeq" id="WP_089225751.1">
    <property type="nucleotide sequence ID" value="NZ_FZOF01000011.1"/>
</dbReference>
<dbReference type="Proteomes" id="UP000198280">
    <property type="component" value="Unassembled WGS sequence"/>
</dbReference>
<dbReference type="OrthoDB" id="4249885at2"/>
<sequence>MITQPLRRLPGAPLLAVPLAALLLSCAAPSDDGSDRTAGSPRTPVSASASASASAPADSAPSSDGQPEVTAEKVRDAFATLQATYHSGCTPSTSAGECEYFLTRVRDELAQLDEAMKADPQGPGHFREPLAWMAELRDTLGTDTSFENLKKHQDQLVATRDRINRWMQGHPEDYR</sequence>
<feature type="signal peptide" evidence="2">
    <location>
        <begin position="1"/>
        <end position="30"/>
    </location>
</feature>
<evidence type="ECO:0000313" key="4">
    <source>
        <dbReference type="Proteomes" id="UP000198280"/>
    </source>
</evidence>
<keyword evidence="2" id="KW-0732">Signal</keyword>
<keyword evidence="4" id="KW-1185">Reference proteome</keyword>
<reference evidence="3 4" key="1">
    <citation type="submission" date="2017-06" db="EMBL/GenBank/DDBJ databases">
        <authorList>
            <person name="Kim H.J."/>
            <person name="Triplett B.A."/>
        </authorList>
    </citation>
    <scope>NUCLEOTIDE SEQUENCE [LARGE SCALE GENOMIC DNA]</scope>
    <source>
        <strain evidence="3 4">CGMCC 4.1858</strain>
    </source>
</reference>
<feature type="chain" id="PRO_5013009180" description="Lipoprotein" evidence="2">
    <location>
        <begin position="31"/>
        <end position="175"/>
    </location>
</feature>